<keyword evidence="2 4" id="KW-0328">Glycosyltransferase</keyword>
<dbReference type="KEGG" id="dzi:111282946"/>
<evidence type="ECO:0000313" key="7">
    <source>
        <dbReference type="RefSeq" id="XP_022726996.1"/>
    </source>
</evidence>
<evidence type="ECO:0000256" key="4">
    <source>
        <dbReference type="RuleBase" id="RU003718"/>
    </source>
</evidence>
<dbReference type="InterPro" id="IPR002213">
    <property type="entry name" value="UDP_glucos_trans"/>
</dbReference>
<organism evidence="6 7">
    <name type="scientific">Durio zibethinus</name>
    <name type="common">Durian</name>
    <dbReference type="NCBI Taxonomy" id="66656"/>
    <lineage>
        <taxon>Eukaryota</taxon>
        <taxon>Viridiplantae</taxon>
        <taxon>Streptophyta</taxon>
        <taxon>Embryophyta</taxon>
        <taxon>Tracheophyta</taxon>
        <taxon>Spermatophyta</taxon>
        <taxon>Magnoliopsida</taxon>
        <taxon>eudicotyledons</taxon>
        <taxon>Gunneridae</taxon>
        <taxon>Pentapetalae</taxon>
        <taxon>rosids</taxon>
        <taxon>malvids</taxon>
        <taxon>Malvales</taxon>
        <taxon>Malvaceae</taxon>
        <taxon>Helicteroideae</taxon>
        <taxon>Durio</taxon>
    </lineage>
</organism>
<dbReference type="Gene3D" id="3.40.50.2000">
    <property type="entry name" value="Glycogen Phosphorylase B"/>
    <property type="match status" value="2"/>
</dbReference>
<dbReference type="FunFam" id="3.40.50.2000:FF:000057">
    <property type="entry name" value="Glycosyltransferase"/>
    <property type="match status" value="1"/>
</dbReference>
<dbReference type="SUPFAM" id="SSF53756">
    <property type="entry name" value="UDP-Glycosyltransferase/glycogen phosphorylase"/>
    <property type="match status" value="1"/>
</dbReference>
<name>A0A6P5XGL0_DURZI</name>
<proteinExistence type="inferred from homology"/>
<protein>
    <recommendedName>
        <fullName evidence="5">Glycosyltransferase</fullName>
        <ecNumber evidence="5">2.4.1.-</ecNumber>
    </recommendedName>
</protein>
<dbReference type="Pfam" id="PF00201">
    <property type="entry name" value="UDPGT"/>
    <property type="match status" value="1"/>
</dbReference>
<dbReference type="GO" id="GO:0080044">
    <property type="term" value="F:quercetin 7-O-glucosyltransferase activity"/>
    <property type="evidence" value="ECO:0007669"/>
    <property type="project" value="TreeGrafter"/>
</dbReference>
<dbReference type="CDD" id="cd03784">
    <property type="entry name" value="GT1_Gtf-like"/>
    <property type="match status" value="1"/>
</dbReference>
<evidence type="ECO:0000256" key="5">
    <source>
        <dbReference type="RuleBase" id="RU362057"/>
    </source>
</evidence>
<dbReference type="GO" id="GO:0080043">
    <property type="term" value="F:quercetin 3-O-glucosyltransferase activity"/>
    <property type="evidence" value="ECO:0007669"/>
    <property type="project" value="TreeGrafter"/>
</dbReference>
<dbReference type="InterPro" id="IPR035595">
    <property type="entry name" value="UDP_glycos_trans_CS"/>
</dbReference>
<dbReference type="RefSeq" id="XP_022726996.1">
    <property type="nucleotide sequence ID" value="XM_022871261.1"/>
</dbReference>
<evidence type="ECO:0000256" key="2">
    <source>
        <dbReference type="ARBA" id="ARBA00022676"/>
    </source>
</evidence>
<dbReference type="PANTHER" id="PTHR11926">
    <property type="entry name" value="GLUCOSYL/GLUCURONOSYL TRANSFERASES"/>
    <property type="match status" value="1"/>
</dbReference>
<sequence length="459" mass="51213">MEEERKAKKAHVLILPFPGQGHINPMFQFAKRLVSKDVKATLVTTVFLYNSIHSDPTSSIDLQTISDGFDEGGFAQAGSPEIYLSTFQSAGSQSLASLINKLGDDGHPLDAIIYDAFMPWALDVAKQFGLRAAVFFTQSCAVNSIHYHVSRRLVRLPLEGPNVSFPGLPLLKVSELPSLVYYYGSYPAWFDMIVNQFSNIDAADWVLVNTFYQLEKEVVDWMSEIWKLGTIGPTIPSMYLDKRLKDNKHYGISLFKPNTSSCMSWLNSKPNGSVVYVSFGTLAEVVVEQMAEIAWGLKESNCNFLWVVRESEEAKLPDNFKEEIGEKGLLVAWCPQLEVLVHKSLGCFLTHCGYNSVLEALGLGVPMVAMPQWADQATNAKHVEDIWGTGIRAFPDEKGIVRRETIKHCIEELIMGVSERAKEIKKNTNKWKNLAREATDDGGSSDKNIDEFVAKVLCA</sequence>
<dbReference type="GeneID" id="111282946"/>
<dbReference type="GO" id="GO:0032787">
    <property type="term" value="P:monocarboxylic acid metabolic process"/>
    <property type="evidence" value="ECO:0007669"/>
    <property type="project" value="UniProtKB-ARBA"/>
</dbReference>
<dbReference type="AlphaFoldDB" id="A0A6P5XGL0"/>
<dbReference type="EC" id="2.4.1.-" evidence="5"/>
<comment type="similarity">
    <text evidence="1 4">Belongs to the UDP-glycosyltransferase family.</text>
</comment>
<dbReference type="PANTHER" id="PTHR11926:SF1553">
    <property type="entry name" value="GLYCOSYLTRANSFERASE"/>
    <property type="match status" value="1"/>
</dbReference>
<dbReference type="OrthoDB" id="5835829at2759"/>
<keyword evidence="6" id="KW-1185">Reference proteome</keyword>
<dbReference type="Proteomes" id="UP000515121">
    <property type="component" value="Unplaced"/>
</dbReference>
<dbReference type="FunFam" id="3.40.50.2000:FF:000019">
    <property type="entry name" value="Glycosyltransferase"/>
    <property type="match status" value="1"/>
</dbReference>
<dbReference type="PROSITE" id="PS00375">
    <property type="entry name" value="UDPGT"/>
    <property type="match status" value="1"/>
</dbReference>
<evidence type="ECO:0000313" key="6">
    <source>
        <dbReference type="Proteomes" id="UP000515121"/>
    </source>
</evidence>
<reference evidence="7" key="1">
    <citation type="submission" date="2025-08" db="UniProtKB">
        <authorList>
            <consortium name="RefSeq"/>
        </authorList>
    </citation>
    <scope>IDENTIFICATION</scope>
    <source>
        <tissue evidence="7">Fruit stalk</tissue>
    </source>
</reference>
<gene>
    <name evidence="7" type="primary">LOC111282946</name>
</gene>
<keyword evidence="3 4" id="KW-0808">Transferase</keyword>
<evidence type="ECO:0000256" key="3">
    <source>
        <dbReference type="ARBA" id="ARBA00022679"/>
    </source>
</evidence>
<accession>A0A6P5XGL0</accession>
<evidence type="ECO:0000256" key="1">
    <source>
        <dbReference type="ARBA" id="ARBA00009995"/>
    </source>
</evidence>